<feature type="non-terminal residue" evidence="5">
    <location>
        <position position="781"/>
    </location>
</feature>
<feature type="compositionally biased region" description="Polar residues" evidence="3">
    <location>
        <begin position="40"/>
        <end position="53"/>
    </location>
</feature>
<feature type="compositionally biased region" description="Polar residues" evidence="3">
    <location>
        <begin position="165"/>
        <end position="179"/>
    </location>
</feature>
<evidence type="ECO:0000313" key="5">
    <source>
        <dbReference type="EMBL" id="KOB73891.1"/>
    </source>
</evidence>
<feature type="compositionally biased region" description="Low complexity" evidence="3">
    <location>
        <begin position="309"/>
        <end position="328"/>
    </location>
</feature>
<dbReference type="PROSITE" id="PS50235">
    <property type="entry name" value="USP_3"/>
    <property type="match status" value="1"/>
</dbReference>
<dbReference type="STRING" id="104452.A0A0L7LFB2"/>
<dbReference type="InterPro" id="IPR028889">
    <property type="entry name" value="USP"/>
</dbReference>
<keyword evidence="5" id="KW-0378">Hydrolase</keyword>
<dbReference type="GO" id="GO:0016579">
    <property type="term" value="P:protein deubiquitination"/>
    <property type="evidence" value="ECO:0007669"/>
    <property type="project" value="InterPro"/>
</dbReference>
<dbReference type="EMBL" id="JTDY01001426">
    <property type="protein sequence ID" value="KOB73891.1"/>
    <property type="molecule type" value="Genomic_DNA"/>
</dbReference>
<organism evidence="5 6">
    <name type="scientific">Operophtera brumata</name>
    <name type="common">Winter moth</name>
    <name type="synonym">Phalaena brumata</name>
    <dbReference type="NCBI Taxonomy" id="104452"/>
    <lineage>
        <taxon>Eukaryota</taxon>
        <taxon>Metazoa</taxon>
        <taxon>Ecdysozoa</taxon>
        <taxon>Arthropoda</taxon>
        <taxon>Hexapoda</taxon>
        <taxon>Insecta</taxon>
        <taxon>Pterygota</taxon>
        <taxon>Neoptera</taxon>
        <taxon>Endopterygota</taxon>
        <taxon>Lepidoptera</taxon>
        <taxon>Glossata</taxon>
        <taxon>Ditrysia</taxon>
        <taxon>Geometroidea</taxon>
        <taxon>Geometridae</taxon>
        <taxon>Larentiinae</taxon>
        <taxon>Operophtera</taxon>
    </lineage>
</organism>
<comment type="caution">
    <text evidence="5">The sequence shown here is derived from an EMBL/GenBank/DDBJ whole genome shotgun (WGS) entry which is preliminary data.</text>
</comment>
<feature type="compositionally biased region" description="Low complexity" evidence="3">
    <location>
        <begin position="112"/>
        <end position="123"/>
    </location>
</feature>
<feature type="region of interest" description="Disordered" evidence="3">
    <location>
        <begin position="306"/>
        <end position="328"/>
    </location>
</feature>
<name>A0A0L7LFB2_OPEBR</name>
<evidence type="ECO:0000256" key="1">
    <source>
        <dbReference type="ARBA" id="ARBA00000707"/>
    </source>
</evidence>
<dbReference type="SUPFAM" id="SSF54001">
    <property type="entry name" value="Cysteine proteinases"/>
    <property type="match status" value="1"/>
</dbReference>
<gene>
    <name evidence="5" type="ORF">OBRU01_10043</name>
</gene>
<feature type="compositionally biased region" description="Basic and acidic residues" evidence="3">
    <location>
        <begin position="98"/>
        <end position="111"/>
    </location>
</feature>
<feature type="domain" description="USP" evidence="4">
    <location>
        <begin position="574"/>
        <end position="781"/>
    </location>
</feature>
<accession>A0A0L7LFB2</accession>
<sequence length="781" mass="87358">MPVASPTRFTSTSSNLTGSYRSTLSSSSSLDKPYYRSSSGTYVSSTLRNSYGDRTTEYRSKYSDVDGKRERKSSLVEYGRSSRAPSVTDSDSGISSRYRSERSESRSRDLSTTRSESSKTTSEPLPRNKRSFVSSAALAMSTAELYDKYSPANYIPLTQRLQQQQNNYGEISRSKSISNDIGRPPLADSKTLRKARNSAATITERPEGRRYKEIVPTPSYSKRNSMSNGVKDSNGNEVPSVSEIRKRFDSKMTVTKLPANDLRYMKASVEQYINQLKDCENGTSEYTKLSKEDKLVPIHLPYLEKNGTSKWESGSSSSRSNSNSDISISKTISEPVSLSKPVVERNSAMTMSLTAKLPSDRLASIKSQLDPNNPIGKILEKSTVITVENGDSDYKKLRSSPEISKSKELLKNEIEKQVKAPKHTSNFASYIQISQPVASGASTPKTKLENIINEEATINDLKPERKSKVSIKYIDANDKAILDNDIESPSGTGFENKTFEHENFLKKRTERNEESNENHRGEDEVKSMETSTESTISEPSEDLSPETPSARRRLLDKDYDDSKGELAGGKSGSSGLRRSSERADSPLLEYVVGDKHVADMNTTLSCMRGALIAAFASVIKELWRSGERDSVVNTTTFKSQEFLRYLLEGLHEDVNRVTAAEAWSRYCRLEESLVSNIFVGQLKSTLRCTHCNYDSTCSKCGVRRKCLKWFTVQKFPQTLFPLNGLDMSPYAATRGSQSVTYNLYAVTDVKHHIIIIITYSGHYTAYCKHPYSGDWHQYNDS</sequence>
<dbReference type="Proteomes" id="UP000037510">
    <property type="component" value="Unassembled WGS sequence"/>
</dbReference>
<feature type="compositionally biased region" description="Low complexity" evidence="3">
    <location>
        <begin position="19"/>
        <end position="39"/>
    </location>
</feature>
<evidence type="ECO:0000256" key="2">
    <source>
        <dbReference type="ARBA" id="ARBA00012759"/>
    </source>
</evidence>
<comment type="catalytic activity">
    <reaction evidence="1">
        <text>Thiol-dependent hydrolysis of ester, thioester, amide, peptide and isopeptide bonds formed by the C-terminal Gly of ubiquitin (a 76-residue protein attached to proteins as an intracellular targeting signal).</text>
        <dbReference type="EC" id="3.4.19.12"/>
    </reaction>
</comment>
<feature type="region of interest" description="Disordered" evidence="3">
    <location>
        <begin position="1"/>
        <end position="129"/>
    </location>
</feature>
<feature type="region of interest" description="Disordered" evidence="3">
    <location>
        <begin position="483"/>
        <end position="580"/>
    </location>
</feature>
<evidence type="ECO:0000256" key="3">
    <source>
        <dbReference type="SAM" id="MobiDB-lite"/>
    </source>
</evidence>
<feature type="compositionally biased region" description="Polar residues" evidence="3">
    <location>
        <begin position="7"/>
        <end position="18"/>
    </location>
</feature>
<keyword evidence="6" id="KW-1185">Reference proteome</keyword>
<proteinExistence type="predicted"/>
<dbReference type="PANTHER" id="PTHR21646:SF23">
    <property type="entry name" value="UBIQUITIN CARBOXYL-TERMINAL HYDROLASE USP2"/>
    <property type="match status" value="1"/>
</dbReference>
<feature type="compositionally biased region" description="Polar residues" evidence="3">
    <location>
        <begin position="83"/>
        <end position="94"/>
    </location>
</feature>
<dbReference type="InterPro" id="IPR001394">
    <property type="entry name" value="Peptidase_C19_UCH"/>
</dbReference>
<dbReference type="InterPro" id="IPR038765">
    <property type="entry name" value="Papain-like_cys_pep_sf"/>
</dbReference>
<dbReference type="InterPro" id="IPR050185">
    <property type="entry name" value="Ub_carboxyl-term_hydrolase"/>
</dbReference>
<feature type="compositionally biased region" description="Low complexity" evidence="3">
    <location>
        <begin position="529"/>
        <end position="538"/>
    </location>
</feature>
<feature type="compositionally biased region" description="Basic and acidic residues" evidence="3">
    <location>
        <begin position="204"/>
        <end position="213"/>
    </location>
</feature>
<feature type="region of interest" description="Disordered" evidence="3">
    <location>
        <begin position="165"/>
        <end position="240"/>
    </location>
</feature>
<dbReference type="EC" id="3.4.19.12" evidence="2"/>
<dbReference type="Pfam" id="PF00443">
    <property type="entry name" value="UCH"/>
    <property type="match status" value="1"/>
</dbReference>
<dbReference type="GO" id="GO:0004843">
    <property type="term" value="F:cysteine-type deubiquitinase activity"/>
    <property type="evidence" value="ECO:0007669"/>
    <property type="project" value="UniProtKB-EC"/>
</dbReference>
<reference evidence="5 6" key="1">
    <citation type="journal article" date="2015" name="Genome Biol. Evol.">
        <title>The genome of winter moth (Operophtera brumata) provides a genomic perspective on sexual dimorphism and phenology.</title>
        <authorList>
            <person name="Derks M.F."/>
            <person name="Smit S."/>
            <person name="Salis L."/>
            <person name="Schijlen E."/>
            <person name="Bossers A."/>
            <person name="Mateman C."/>
            <person name="Pijl A.S."/>
            <person name="de Ridder D."/>
            <person name="Groenen M.A."/>
            <person name="Visser M.E."/>
            <person name="Megens H.J."/>
        </authorList>
    </citation>
    <scope>NUCLEOTIDE SEQUENCE [LARGE SCALE GENOMIC DNA]</scope>
    <source>
        <strain evidence="5">WM2013NL</strain>
        <tissue evidence="5">Head and thorax</tissue>
    </source>
</reference>
<feature type="compositionally biased region" description="Basic and acidic residues" evidence="3">
    <location>
        <begin position="553"/>
        <end position="564"/>
    </location>
</feature>
<evidence type="ECO:0000313" key="6">
    <source>
        <dbReference type="Proteomes" id="UP000037510"/>
    </source>
</evidence>
<dbReference type="AlphaFoldDB" id="A0A0L7LFB2"/>
<dbReference type="PANTHER" id="PTHR21646">
    <property type="entry name" value="UBIQUITIN CARBOXYL-TERMINAL HYDROLASE"/>
    <property type="match status" value="1"/>
</dbReference>
<dbReference type="Gene3D" id="3.90.70.10">
    <property type="entry name" value="Cysteine proteinases"/>
    <property type="match status" value="2"/>
</dbReference>
<feature type="compositionally biased region" description="Polar residues" evidence="3">
    <location>
        <begin position="218"/>
        <end position="239"/>
    </location>
</feature>
<feature type="compositionally biased region" description="Basic and acidic residues" evidence="3">
    <location>
        <begin position="497"/>
        <end position="527"/>
    </location>
</feature>
<protein>
    <recommendedName>
        <fullName evidence="2">ubiquitinyl hydrolase 1</fullName>
        <ecNumber evidence="2">3.4.19.12</ecNumber>
    </recommendedName>
</protein>
<feature type="compositionally biased region" description="Basic and acidic residues" evidence="3">
    <location>
        <begin position="54"/>
        <end position="74"/>
    </location>
</feature>
<evidence type="ECO:0000259" key="4">
    <source>
        <dbReference type="PROSITE" id="PS50235"/>
    </source>
</evidence>